<gene>
    <name evidence="1" type="ORF">QI031_13715</name>
</gene>
<protein>
    <submittedName>
        <fullName evidence="1">Uncharacterized protein</fullName>
    </submittedName>
</protein>
<dbReference type="RefSeq" id="WP_281485680.1">
    <property type="nucleotide sequence ID" value="NZ_CP124543.1"/>
</dbReference>
<dbReference type="KEGG" id="hbq:QI031_13715"/>
<reference evidence="1 2" key="1">
    <citation type="journal article" date="2023" name="Limnol Oceanogr Lett">
        <title>Environmental adaptations by the intertidal Antarctic cyanobacterium Halotia branconii CENA392 as revealed using long-read genome sequencing.</title>
        <authorList>
            <person name="Dextro R.B."/>
            <person name="Delbaje E."/>
            <person name="Freitas P.N.N."/>
            <person name="Geraldes V."/>
            <person name="Pinto E."/>
            <person name="Long P.F."/>
            <person name="Fiore M.F."/>
        </authorList>
    </citation>
    <scope>NUCLEOTIDE SEQUENCE [LARGE SCALE GENOMIC DNA]</scope>
    <source>
        <strain evidence="1 2">CENA392</strain>
    </source>
</reference>
<evidence type="ECO:0000313" key="2">
    <source>
        <dbReference type="Proteomes" id="UP001223520"/>
    </source>
</evidence>
<organism evidence="1 2">
    <name type="scientific">Halotia branconii CENA392</name>
    <dbReference type="NCBI Taxonomy" id="1539056"/>
    <lineage>
        <taxon>Bacteria</taxon>
        <taxon>Bacillati</taxon>
        <taxon>Cyanobacteriota</taxon>
        <taxon>Cyanophyceae</taxon>
        <taxon>Nostocales</taxon>
        <taxon>Nodulariaceae</taxon>
        <taxon>Halotia</taxon>
    </lineage>
</organism>
<name>A0AAJ6PC24_9CYAN</name>
<sequence>MFCYLLGLLLSCFELQYRTYAKVWKNVDVQVALLGSLRQTPLTTLRVLLQRTRRVAAEASTSRQNRRQSPQVGKPFRQFLMGETSKTRLPTLLRRYRYANTTALSPQRSGSPTYSSSLKTRPSLYCYSTALLKLS</sequence>
<evidence type="ECO:0000313" key="1">
    <source>
        <dbReference type="EMBL" id="WGV28455.1"/>
    </source>
</evidence>
<accession>A0AAJ6PC24</accession>
<proteinExistence type="predicted"/>
<dbReference type="AlphaFoldDB" id="A0AAJ6PC24"/>
<dbReference type="EMBL" id="CP124543">
    <property type="protein sequence ID" value="WGV28455.1"/>
    <property type="molecule type" value="Genomic_DNA"/>
</dbReference>
<dbReference type="Proteomes" id="UP001223520">
    <property type="component" value="Chromosome"/>
</dbReference>
<keyword evidence="2" id="KW-1185">Reference proteome</keyword>